<dbReference type="InterPro" id="IPR008278">
    <property type="entry name" value="4-PPantetheinyl_Trfase_dom"/>
</dbReference>
<dbReference type="GO" id="GO:0005829">
    <property type="term" value="C:cytosol"/>
    <property type="evidence" value="ECO:0007669"/>
    <property type="project" value="TreeGrafter"/>
</dbReference>
<dbReference type="Gene3D" id="3.90.470.20">
    <property type="entry name" value="4'-phosphopantetheinyl transferase domain"/>
    <property type="match status" value="2"/>
</dbReference>
<feature type="domain" description="4'-phosphopantetheinyl transferase" evidence="3">
    <location>
        <begin position="132"/>
        <end position="196"/>
    </location>
</feature>
<dbReference type="GO" id="GO:0000287">
    <property type="term" value="F:magnesium ion binding"/>
    <property type="evidence" value="ECO:0007669"/>
    <property type="project" value="InterPro"/>
</dbReference>
<reference evidence="4 5" key="1">
    <citation type="submission" date="2019-06" db="EMBL/GenBank/DDBJ databases">
        <title>Sequencing the genomes of 1000 actinobacteria strains.</title>
        <authorList>
            <person name="Klenk H.-P."/>
        </authorList>
    </citation>
    <scope>NUCLEOTIDE SEQUENCE [LARGE SCALE GENOMIC DNA]</scope>
    <source>
        <strain evidence="4 5">DSM 42059</strain>
    </source>
</reference>
<dbReference type="RefSeq" id="WP_145767791.1">
    <property type="nucleotide sequence ID" value="NZ_VIWW01000002.1"/>
</dbReference>
<protein>
    <submittedName>
        <fullName evidence="4">4'-phosphopantetheinyl transferase</fullName>
    </submittedName>
</protein>
<comment type="caution">
    <text evidence="4">The sequence shown here is derived from an EMBL/GenBank/DDBJ whole genome shotgun (WGS) entry which is preliminary data.</text>
</comment>
<dbReference type="EMBL" id="VIWW01000002">
    <property type="protein sequence ID" value="TWF91928.1"/>
    <property type="molecule type" value="Genomic_DNA"/>
</dbReference>
<evidence type="ECO:0000259" key="3">
    <source>
        <dbReference type="Pfam" id="PF01648"/>
    </source>
</evidence>
<dbReference type="GO" id="GO:0019878">
    <property type="term" value="P:lysine biosynthetic process via aminoadipic acid"/>
    <property type="evidence" value="ECO:0007669"/>
    <property type="project" value="TreeGrafter"/>
</dbReference>
<keyword evidence="2 4" id="KW-0808">Transferase</keyword>
<accession>A0A561TXX2</accession>
<dbReference type="InterPro" id="IPR037143">
    <property type="entry name" value="4-PPantetheinyl_Trfase_dom_sf"/>
</dbReference>
<evidence type="ECO:0000256" key="2">
    <source>
        <dbReference type="ARBA" id="ARBA00022679"/>
    </source>
</evidence>
<gene>
    <name evidence="4" type="ORF">FHX80_12245</name>
</gene>
<dbReference type="OrthoDB" id="190168at2"/>
<proteinExistence type="inferred from homology"/>
<comment type="similarity">
    <text evidence="1">Belongs to the P-Pant transferase superfamily. Gsp/Sfp/HetI/AcpT family.</text>
</comment>
<dbReference type="InterPro" id="IPR050559">
    <property type="entry name" value="P-Pant_transferase_sf"/>
</dbReference>
<dbReference type="AlphaFoldDB" id="A0A561TXX2"/>
<sequence>MYQPDEFALTETGYRGPAPSWAPATPALWIVDTRQEGERAQRLAPGILDAEELERAGRLVVEADRLCYTASHVALRILLGARLGVAPDAVRLTRERCPSCGGPHGRPATDGGVHFSLSHTRGVALLAFADEPVGVDVERAPKARTVSEIGDQLHPAERRELADLPEEQRPAAFVRAWTRKEAYLKGKGIGLAGGLSHDHVGTGPRPQPGPAGWTVTDVAVPAGYAAAVAVRTAGQPPAHDDERRK</sequence>
<dbReference type="SUPFAM" id="SSF56214">
    <property type="entry name" value="4'-phosphopantetheinyl transferase"/>
    <property type="match status" value="2"/>
</dbReference>
<dbReference type="Pfam" id="PF01648">
    <property type="entry name" value="ACPS"/>
    <property type="match status" value="1"/>
</dbReference>
<evidence type="ECO:0000313" key="5">
    <source>
        <dbReference type="Proteomes" id="UP000318186"/>
    </source>
</evidence>
<name>A0A561TXX2_9ACTN</name>
<dbReference type="Proteomes" id="UP000318186">
    <property type="component" value="Unassembled WGS sequence"/>
</dbReference>
<evidence type="ECO:0000256" key="1">
    <source>
        <dbReference type="ARBA" id="ARBA00010990"/>
    </source>
</evidence>
<dbReference type="PANTHER" id="PTHR12215">
    <property type="entry name" value="PHOSPHOPANTETHEINE TRANSFERASE"/>
    <property type="match status" value="1"/>
</dbReference>
<evidence type="ECO:0000313" key="4">
    <source>
        <dbReference type="EMBL" id="TWF91928.1"/>
    </source>
</evidence>
<organism evidence="4 5">
    <name type="scientific">Streptomyces brevispora</name>
    <dbReference type="NCBI Taxonomy" id="887462"/>
    <lineage>
        <taxon>Bacteria</taxon>
        <taxon>Bacillati</taxon>
        <taxon>Actinomycetota</taxon>
        <taxon>Actinomycetes</taxon>
        <taxon>Kitasatosporales</taxon>
        <taxon>Streptomycetaceae</taxon>
        <taxon>Streptomyces</taxon>
    </lineage>
</organism>
<dbReference type="PANTHER" id="PTHR12215:SF10">
    <property type="entry name" value="L-AMINOADIPATE-SEMIALDEHYDE DEHYDROGENASE-PHOSPHOPANTETHEINYL TRANSFERASE"/>
    <property type="match status" value="1"/>
</dbReference>
<dbReference type="GO" id="GO:0008897">
    <property type="term" value="F:holo-[acyl-carrier-protein] synthase activity"/>
    <property type="evidence" value="ECO:0007669"/>
    <property type="project" value="InterPro"/>
</dbReference>